<proteinExistence type="predicted"/>
<gene>
    <name evidence="1" type="ORF">BDN72DRAFT_770668</name>
</gene>
<sequence>MPGPITSPNQTVIKSNPNPKPHPGASPIQVQPTPPVQSTNPAQQNRAPRKKPKVTSTLPNVSSTTPTAQSTISNPSSVLPPIPKPTVVSRVRLPHIDVFFSRFPQFNYNPHSHPSSEFQRLSTFNGWDWDDDDTEWEAREARRNFRSALVMQFNATYGTDANSLVAWQELCRTLQYPTIPDTLRECRALVTSTHVNLVDLLAFNNTGEEVCKFPSEVALSEYTIATEKYFPRNDANAGSLLELLLRHILNPSLGRGRRGGGNHSSRRNGGRGGGPGRGGRLI</sequence>
<accession>A0ACD3AQE7</accession>
<dbReference type="EMBL" id="ML208375">
    <property type="protein sequence ID" value="TFK67489.1"/>
    <property type="molecule type" value="Genomic_DNA"/>
</dbReference>
<keyword evidence="2" id="KW-1185">Reference proteome</keyword>
<dbReference type="Proteomes" id="UP000308600">
    <property type="component" value="Unassembled WGS sequence"/>
</dbReference>
<name>A0ACD3AQE7_9AGAR</name>
<evidence type="ECO:0000313" key="1">
    <source>
        <dbReference type="EMBL" id="TFK67489.1"/>
    </source>
</evidence>
<evidence type="ECO:0000313" key="2">
    <source>
        <dbReference type="Proteomes" id="UP000308600"/>
    </source>
</evidence>
<reference evidence="1 2" key="1">
    <citation type="journal article" date="2019" name="Nat. Ecol. Evol.">
        <title>Megaphylogeny resolves global patterns of mushroom evolution.</title>
        <authorList>
            <person name="Varga T."/>
            <person name="Krizsan K."/>
            <person name="Foldi C."/>
            <person name="Dima B."/>
            <person name="Sanchez-Garcia M."/>
            <person name="Sanchez-Ramirez S."/>
            <person name="Szollosi G.J."/>
            <person name="Szarkandi J.G."/>
            <person name="Papp V."/>
            <person name="Albert L."/>
            <person name="Andreopoulos W."/>
            <person name="Angelini C."/>
            <person name="Antonin V."/>
            <person name="Barry K.W."/>
            <person name="Bougher N.L."/>
            <person name="Buchanan P."/>
            <person name="Buyck B."/>
            <person name="Bense V."/>
            <person name="Catcheside P."/>
            <person name="Chovatia M."/>
            <person name="Cooper J."/>
            <person name="Damon W."/>
            <person name="Desjardin D."/>
            <person name="Finy P."/>
            <person name="Geml J."/>
            <person name="Haridas S."/>
            <person name="Hughes K."/>
            <person name="Justo A."/>
            <person name="Karasinski D."/>
            <person name="Kautmanova I."/>
            <person name="Kiss B."/>
            <person name="Kocsube S."/>
            <person name="Kotiranta H."/>
            <person name="LaButti K.M."/>
            <person name="Lechner B.E."/>
            <person name="Liimatainen K."/>
            <person name="Lipzen A."/>
            <person name="Lukacs Z."/>
            <person name="Mihaltcheva S."/>
            <person name="Morgado L.N."/>
            <person name="Niskanen T."/>
            <person name="Noordeloos M.E."/>
            <person name="Ohm R.A."/>
            <person name="Ortiz-Santana B."/>
            <person name="Ovrebo C."/>
            <person name="Racz N."/>
            <person name="Riley R."/>
            <person name="Savchenko A."/>
            <person name="Shiryaev A."/>
            <person name="Soop K."/>
            <person name="Spirin V."/>
            <person name="Szebenyi C."/>
            <person name="Tomsovsky M."/>
            <person name="Tulloss R.E."/>
            <person name="Uehling J."/>
            <person name="Grigoriev I.V."/>
            <person name="Vagvolgyi C."/>
            <person name="Papp T."/>
            <person name="Martin F.M."/>
            <person name="Miettinen O."/>
            <person name="Hibbett D.S."/>
            <person name="Nagy L.G."/>
        </authorList>
    </citation>
    <scope>NUCLEOTIDE SEQUENCE [LARGE SCALE GENOMIC DNA]</scope>
    <source>
        <strain evidence="1 2">NL-1719</strain>
    </source>
</reference>
<protein>
    <submittedName>
        <fullName evidence="1">Uncharacterized protein</fullName>
    </submittedName>
</protein>
<organism evidence="1 2">
    <name type="scientific">Pluteus cervinus</name>
    <dbReference type="NCBI Taxonomy" id="181527"/>
    <lineage>
        <taxon>Eukaryota</taxon>
        <taxon>Fungi</taxon>
        <taxon>Dikarya</taxon>
        <taxon>Basidiomycota</taxon>
        <taxon>Agaricomycotina</taxon>
        <taxon>Agaricomycetes</taxon>
        <taxon>Agaricomycetidae</taxon>
        <taxon>Agaricales</taxon>
        <taxon>Pluteineae</taxon>
        <taxon>Pluteaceae</taxon>
        <taxon>Pluteus</taxon>
    </lineage>
</organism>